<dbReference type="OrthoDB" id="4485201at2"/>
<dbReference type="PANTHER" id="PTHR33164:SF57">
    <property type="entry name" value="MARR-FAMILY TRANSCRIPTIONAL REGULATOR"/>
    <property type="match status" value="1"/>
</dbReference>
<keyword evidence="3" id="KW-1185">Reference proteome</keyword>
<name>A0A4P7GIJ3_9ACTN</name>
<dbReference type="Proteomes" id="UP000294894">
    <property type="component" value="Chromosome"/>
</dbReference>
<dbReference type="GO" id="GO:0003700">
    <property type="term" value="F:DNA-binding transcription factor activity"/>
    <property type="evidence" value="ECO:0007669"/>
    <property type="project" value="InterPro"/>
</dbReference>
<protein>
    <submittedName>
        <fullName evidence="2">MarR family transcriptional regulator</fullName>
    </submittedName>
</protein>
<dbReference type="InterPro" id="IPR036388">
    <property type="entry name" value="WH-like_DNA-bd_sf"/>
</dbReference>
<feature type="domain" description="HTH marR-type" evidence="1">
    <location>
        <begin position="19"/>
        <end position="149"/>
    </location>
</feature>
<dbReference type="SMART" id="SM00347">
    <property type="entry name" value="HTH_MARR"/>
    <property type="match status" value="1"/>
</dbReference>
<sequence length="157" mass="17692">MARPERDPVREATERLLAVRRLEQELLALARRARRKAPELHGWLTIEQFAVLDYLRASNGVVVDQLSAELDGYPAVIGRLVATLESKGLIERVTESEGPGDVVLRLTEAGEELAVEVHRSRRQAVTERVHDWTLEDVTTLTRLLAGYNRGRPPRPRG</sequence>
<dbReference type="EMBL" id="CP038267">
    <property type="protein sequence ID" value="QBR91788.1"/>
    <property type="molecule type" value="Genomic_DNA"/>
</dbReference>
<dbReference type="SUPFAM" id="SSF46785">
    <property type="entry name" value="Winged helix' DNA-binding domain"/>
    <property type="match status" value="1"/>
</dbReference>
<dbReference type="RefSeq" id="WP_135074760.1">
    <property type="nucleotide sequence ID" value="NZ_CP038267.1"/>
</dbReference>
<evidence type="ECO:0000313" key="3">
    <source>
        <dbReference type="Proteomes" id="UP000294894"/>
    </source>
</evidence>
<organism evidence="2 3">
    <name type="scientific">Nocardioides euryhalodurans</name>
    <dbReference type="NCBI Taxonomy" id="2518370"/>
    <lineage>
        <taxon>Bacteria</taxon>
        <taxon>Bacillati</taxon>
        <taxon>Actinomycetota</taxon>
        <taxon>Actinomycetes</taxon>
        <taxon>Propionibacteriales</taxon>
        <taxon>Nocardioidaceae</taxon>
        <taxon>Nocardioides</taxon>
    </lineage>
</organism>
<accession>A0A4P7GIJ3</accession>
<reference evidence="2 3" key="1">
    <citation type="submission" date="2019-03" db="EMBL/GenBank/DDBJ databases">
        <title>Three New Species of Nocardioides, Nocardioides euryhalodurans sp. nov., Nocardioides seonyuensis sp. nov. and Nocardioides eburneoflavus sp. nov., Iolated from Soil.</title>
        <authorList>
            <person name="Roh S.G."/>
            <person name="Lee C."/>
            <person name="Kim M.-K."/>
            <person name="Kim S.B."/>
        </authorList>
    </citation>
    <scope>NUCLEOTIDE SEQUENCE [LARGE SCALE GENOMIC DNA]</scope>
    <source>
        <strain evidence="2 3">MMS17-SY117</strain>
    </source>
</reference>
<evidence type="ECO:0000259" key="1">
    <source>
        <dbReference type="PROSITE" id="PS50995"/>
    </source>
</evidence>
<dbReference type="InterPro" id="IPR036390">
    <property type="entry name" value="WH_DNA-bd_sf"/>
</dbReference>
<dbReference type="Gene3D" id="1.10.10.10">
    <property type="entry name" value="Winged helix-like DNA-binding domain superfamily/Winged helix DNA-binding domain"/>
    <property type="match status" value="1"/>
</dbReference>
<dbReference type="PROSITE" id="PS50995">
    <property type="entry name" value="HTH_MARR_2"/>
    <property type="match status" value="1"/>
</dbReference>
<gene>
    <name evidence="2" type="ORF">EXE57_05505</name>
</gene>
<dbReference type="AlphaFoldDB" id="A0A4P7GIJ3"/>
<evidence type="ECO:0000313" key="2">
    <source>
        <dbReference type="EMBL" id="QBR91788.1"/>
    </source>
</evidence>
<dbReference type="GO" id="GO:0006950">
    <property type="term" value="P:response to stress"/>
    <property type="evidence" value="ECO:0007669"/>
    <property type="project" value="TreeGrafter"/>
</dbReference>
<dbReference type="InterPro" id="IPR000835">
    <property type="entry name" value="HTH_MarR-typ"/>
</dbReference>
<proteinExistence type="predicted"/>
<dbReference type="PANTHER" id="PTHR33164">
    <property type="entry name" value="TRANSCRIPTIONAL REGULATOR, MARR FAMILY"/>
    <property type="match status" value="1"/>
</dbReference>
<dbReference type="InterPro" id="IPR039422">
    <property type="entry name" value="MarR/SlyA-like"/>
</dbReference>
<dbReference type="KEGG" id="noy:EXE57_05505"/>